<reference evidence="1 2" key="1">
    <citation type="submission" date="2011-08" db="EMBL/GenBank/DDBJ databases">
        <authorList>
            <person name="Weinstock G."/>
            <person name="Sodergren E."/>
            <person name="Clifton S."/>
            <person name="Fulton L."/>
            <person name="Fulton B."/>
            <person name="Courtney L."/>
            <person name="Fronick C."/>
            <person name="Harrison M."/>
            <person name="Strong C."/>
            <person name="Farmer C."/>
            <person name="Delahaunty K."/>
            <person name="Markovic C."/>
            <person name="Hall O."/>
            <person name="Minx P."/>
            <person name="Tomlinson C."/>
            <person name="Mitreva M."/>
            <person name="Hou S."/>
            <person name="Chen J."/>
            <person name="Wollam A."/>
            <person name="Pepin K.H."/>
            <person name="Johnson M."/>
            <person name="Bhonagiri V."/>
            <person name="Zhang X."/>
            <person name="Suruliraj S."/>
            <person name="Warren W."/>
            <person name="Chinwalla A."/>
            <person name="Mardis E.R."/>
            <person name="Wilson R.K."/>
        </authorList>
    </citation>
    <scope>NUCLEOTIDE SEQUENCE [LARGE SCALE GENOMIC DNA]</scope>
    <source>
        <strain evidence="1 2">ATCC 33091</strain>
    </source>
</reference>
<evidence type="ECO:0000313" key="1">
    <source>
        <dbReference type="EMBL" id="EHN62681.1"/>
    </source>
</evidence>
<sequence>MVRVKIRGVTKVAKTRRAGAKAEQVLLSNWRILGSVGRV</sequence>
<dbReference type="Proteomes" id="UP000003597">
    <property type="component" value="Unassembled WGS sequence"/>
</dbReference>
<keyword evidence="2" id="KW-1185">Reference proteome</keyword>
<name>A0AB72ZCW9_LISIO</name>
<gene>
    <name evidence="1" type="ORF">HMPREF0557_00204</name>
</gene>
<comment type="caution">
    <text evidence="1">The sequence shown here is derived from an EMBL/GenBank/DDBJ whole genome shotgun (WGS) entry which is preliminary data.</text>
</comment>
<evidence type="ECO:0000313" key="2">
    <source>
        <dbReference type="Proteomes" id="UP000003597"/>
    </source>
</evidence>
<dbReference type="EMBL" id="AGCN01000007">
    <property type="protein sequence ID" value="EHN62681.1"/>
    <property type="molecule type" value="Genomic_DNA"/>
</dbReference>
<accession>A0AB72ZCW9</accession>
<organism evidence="1 2">
    <name type="scientific">Listeria innocua ATCC 33091</name>
    <dbReference type="NCBI Taxonomy" id="1002366"/>
    <lineage>
        <taxon>Bacteria</taxon>
        <taxon>Bacillati</taxon>
        <taxon>Bacillota</taxon>
        <taxon>Bacilli</taxon>
        <taxon>Bacillales</taxon>
        <taxon>Listeriaceae</taxon>
        <taxon>Listeria</taxon>
    </lineage>
</organism>
<dbReference type="AlphaFoldDB" id="A0AB72ZCW9"/>
<proteinExistence type="predicted"/>
<protein>
    <submittedName>
        <fullName evidence="1">Uncharacterized protein</fullName>
    </submittedName>
</protein>